<dbReference type="InterPro" id="IPR001214">
    <property type="entry name" value="SET_dom"/>
</dbReference>
<evidence type="ECO:0000313" key="4">
    <source>
        <dbReference type="Proteomes" id="UP001189429"/>
    </source>
</evidence>
<evidence type="ECO:0000313" key="3">
    <source>
        <dbReference type="EMBL" id="CAK0814640.1"/>
    </source>
</evidence>
<feature type="compositionally biased region" description="Pro residues" evidence="1">
    <location>
        <begin position="72"/>
        <end position="88"/>
    </location>
</feature>
<dbReference type="Proteomes" id="UP001189429">
    <property type="component" value="Unassembled WGS sequence"/>
</dbReference>
<proteinExistence type="predicted"/>
<name>A0ABN9RDP2_9DINO</name>
<feature type="region of interest" description="Disordered" evidence="1">
    <location>
        <begin position="62"/>
        <end position="114"/>
    </location>
</feature>
<reference evidence="3" key="1">
    <citation type="submission" date="2023-10" db="EMBL/GenBank/DDBJ databases">
        <authorList>
            <person name="Chen Y."/>
            <person name="Shah S."/>
            <person name="Dougan E. K."/>
            <person name="Thang M."/>
            <person name="Chan C."/>
        </authorList>
    </citation>
    <scope>NUCLEOTIDE SEQUENCE [LARGE SCALE GENOMIC DNA]</scope>
</reference>
<gene>
    <name evidence="3" type="ORF">PCOR1329_LOCUS18188</name>
</gene>
<protein>
    <recommendedName>
        <fullName evidence="2">SET domain-containing protein</fullName>
    </recommendedName>
</protein>
<evidence type="ECO:0000259" key="2">
    <source>
        <dbReference type="PROSITE" id="PS50280"/>
    </source>
</evidence>
<feature type="non-terminal residue" evidence="3">
    <location>
        <position position="366"/>
    </location>
</feature>
<evidence type="ECO:0000256" key="1">
    <source>
        <dbReference type="SAM" id="MobiDB-lite"/>
    </source>
</evidence>
<dbReference type="EMBL" id="CAUYUJ010005696">
    <property type="protein sequence ID" value="CAK0814640.1"/>
    <property type="molecule type" value="Genomic_DNA"/>
</dbReference>
<dbReference type="Gene3D" id="2.170.270.10">
    <property type="entry name" value="SET domain"/>
    <property type="match status" value="1"/>
</dbReference>
<dbReference type="InterPro" id="IPR046341">
    <property type="entry name" value="SET_dom_sf"/>
</dbReference>
<feature type="compositionally biased region" description="Low complexity" evidence="1">
    <location>
        <begin position="89"/>
        <end position="112"/>
    </location>
</feature>
<dbReference type="SUPFAM" id="SSF82199">
    <property type="entry name" value="SET domain"/>
    <property type="match status" value="1"/>
</dbReference>
<dbReference type="PROSITE" id="PS50280">
    <property type="entry name" value="SET"/>
    <property type="match status" value="1"/>
</dbReference>
<organism evidence="3 4">
    <name type="scientific">Prorocentrum cordatum</name>
    <dbReference type="NCBI Taxonomy" id="2364126"/>
    <lineage>
        <taxon>Eukaryota</taxon>
        <taxon>Sar</taxon>
        <taxon>Alveolata</taxon>
        <taxon>Dinophyceae</taxon>
        <taxon>Prorocentrales</taxon>
        <taxon>Prorocentraceae</taxon>
        <taxon>Prorocentrum</taxon>
    </lineage>
</organism>
<sequence length="366" mass="38529">MWFLVRCPCRDLPAVTGHCGSEGPCSTWRAGTPAPWAPACGVCAARSHGFPSPARRRVLACRPPQGGGRAWPPTPAPPRGRCRPPWPRAPSAAATTRPSAPSPRTASSCPASWTPKAPVPSPHVLVAPCPAGHPLAGQLRCTARRALAPGFSLPYAGELYRGRSDHHYYSSTYSCSASGGMVVDGLRYCNEAAFVNHYYGIADSPNCRLAECEQAKAAVSVVSPIAPGEELLVDYGLEYCTRNQVPHPDVPAWARDFGALARLTELSGRLASLEAELAGARRRQQAACSSREERRAAGAEEAAVLGQVRELLAAGAGGVQTGALSSEGREQARALLRELRQRGAALLCPDGGAEQEQQPASSSSSP</sequence>
<keyword evidence="4" id="KW-1185">Reference proteome</keyword>
<comment type="caution">
    <text evidence="3">The sequence shown here is derived from an EMBL/GenBank/DDBJ whole genome shotgun (WGS) entry which is preliminary data.</text>
</comment>
<accession>A0ABN9RDP2</accession>
<dbReference type="Pfam" id="PF00856">
    <property type="entry name" value="SET"/>
    <property type="match status" value="1"/>
</dbReference>
<feature type="domain" description="SET" evidence="2">
    <location>
        <begin position="122"/>
        <end position="236"/>
    </location>
</feature>